<protein>
    <submittedName>
        <fullName evidence="1">Uncharacterized protein</fullName>
    </submittedName>
</protein>
<name>A0AAD1YCW1_9CLOT</name>
<evidence type="ECO:0000313" key="2">
    <source>
        <dbReference type="Proteomes" id="UP001189143"/>
    </source>
</evidence>
<accession>A0AAD1YCW1</accession>
<proteinExistence type="predicted"/>
<dbReference type="AlphaFoldDB" id="A0AAD1YCW1"/>
<dbReference type="EMBL" id="CAMTCP010000060">
    <property type="protein sequence ID" value="CAI3545174.1"/>
    <property type="molecule type" value="Genomic_DNA"/>
</dbReference>
<gene>
    <name evidence="1" type="ORF">CNEO2_1540007</name>
</gene>
<evidence type="ECO:0000313" key="1">
    <source>
        <dbReference type="EMBL" id="CAI3545174.1"/>
    </source>
</evidence>
<organism evidence="1 2">
    <name type="scientific">Clostridium neonatale</name>
    <dbReference type="NCBI Taxonomy" id="137838"/>
    <lineage>
        <taxon>Bacteria</taxon>
        <taxon>Bacillati</taxon>
        <taxon>Bacillota</taxon>
        <taxon>Clostridia</taxon>
        <taxon>Eubacteriales</taxon>
        <taxon>Clostridiaceae</taxon>
        <taxon>Clostridium</taxon>
    </lineage>
</organism>
<comment type="caution">
    <text evidence="1">The sequence shown here is derived from an EMBL/GenBank/DDBJ whole genome shotgun (WGS) entry which is preliminary data.</text>
</comment>
<sequence length="47" mass="5382">MDVTQEVKRTTKSIRPIKVKSESNVSEEFIAEFTKIIGENLEKVSEI</sequence>
<reference evidence="1" key="1">
    <citation type="submission" date="2022-10" db="EMBL/GenBank/DDBJ databases">
        <authorList>
            <person name="Aires J."/>
            <person name="Mesa V."/>
        </authorList>
    </citation>
    <scope>NUCLEOTIDE SEQUENCE</scope>
    <source>
        <strain evidence="1">Clostridium neonatale JD116</strain>
    </source>
</reference>
<dbReference type="Proteomes" id="UP001189143">
    <property type="component" value="Unassembled WGS sequence"/>
</dbReference>